<protein>
    <submittedName>
        <fullName evidence="1">Uncharacterized protein</fullName>
    </submittedName>
</protein>
<proteinExistence type="predicted"/>
<sequence length="243" mass="26940">MPLGLGKRGQGYDAPYFRSLPIDEQLARLSLQKINPGPDGVESMRQCQCSMEVYEVEGYESLLDWPQFVKPLLPASGSAKGSPLLALPDKLRAIIFALAVTYAEPIPIRPHTTTTSPLGTAVTALDSHKDNIIARRSWPFFCPPLLRTCQQAEKEATALFYARNTFKAEVTDGNVSALIAWLRATGPENLRLVPKLIIGVEVRSYFDLESLRRRRAEEEEEEWRSVPGEGGMGQRCGDTAAFC</sequence>
<evidence type="ECO:0000313" key="2">
    <source>
        <dbReference type="Proteomes" id="UP000309340"/>
    </source>
</evidence>
<dbReference type="InterPro" id="IPR038883">
    <property type="entry name" value="AN11006-like"/>
</dbReference>
<evidence type="ECO:0000313" key="1">
    <source>
        <dbReference type="EMBL" id="TKA81233.1"/>
    </source>
</evidence>
<organism evidence="1 2">
    <name type="scientific">Friedmanniomyces simplex</name>
    <dbReference type="NCBI Taxonomy" id="329884"/>
    <lineage>
        <taxon>Eukaryota</taxon>
        <taxon>Fungi</taxon>
        <taxon>Dikarya</taxon>
        <taxon>Ascomycota</taxon>
        <taxon>Pezizomycotina</taxon>
        <taxon>Dothideomycetes</taxon>
        <taxon>Dothideomycetidae</taxon>
        <taxon>Mycosphaerellales</taxon>
        <taxon>Teratosphaeriaceae</taxon>
        <taxon>Friedmanniomyces</taxon>
    </lineage>
</organism>
<gene>
    <name evidence="1" type="ORF">B0A55_02363</name>
</gene>
<comment type="caution">
    <text evidence="1">The sequence shown here is derived from an EMBL/GenBank/DDBJ whole genome shotgun (WGS) entry which is preliminary data.</text>
</comment>
<dbReference type="OrthoDB" id="3887043at2759"/>
<dbReference type="Proteomes" id="UP000309340">
    <property type="component" value="Unassembled WGS sequence"/>
</dbReference>
<keyword evidence="2" id="KW-1185">Reference proteome</keyword>
<dbReference type="PANTHER" id="PTHR42085">
    <property type="entry name" value="F-BOX DOMAIN-CONTAINING PROTEIN"/>
    <property type="match status" value="1"/>
</dbReference>
<dbReference type="EMBL" id="NAJQ01000055">
    <property type="protein sequence ID" value="TKA81233.1"/>
    <property type="molecule type" value="Genomic_DNA"/>
</dbReference>
<reference evidence="1 2" key="1">
    <citation type="submission" date="2017-03" db="EMBL/GenBank/DDBJ databases">
        <title>Genomes of endolithic fungi from Antarctica.</title>
        <authorList>
            <person name="Coleine C."/>
            <person name="Masonjones S."/>
            <person name="Stajich J.E."/>
        </authorList>
    </citation>
    <scope>NUCLEOTIDE SEQUENCE [LARGE SCALE GENOMIC DNA]</scope>
    <source>
        <strain evidence="1 2">CCFEE 5184</strain>
    </source>
</reference>
<accession>A0A4U0XZT5</accession>
<name>A0A4U0XZT5_9PEZI</name>
<dbReference type="AlphaFoldDB" id="A0A4U0XZT5"/>
<dbReference type="PANTHER" id="PTHR42085:SF1">
    <property type="entry name" value="F-BOX DOMAIN-CONTAINING PROTEIN"/>
    <property type="match status" value="1"/>
</dbReference>